<feature type="compositionally biased region" description="Low complexity" evidence="1">
    <location>
        <begin position="650"/>
        <end position="659"/>
    </location>
</feature>
<proteinExistence type="predicted"/>
<dbReference type="GO" id="GO:0000077">
    <property type="term" value="P:DNA damage checkpoint signaling"/>
    <property type="evidence" value="ECO:0007669"/>
    <property type="project" value="InterPro"/>
</dbReference>
<accession>A0AAN9BC39</accession>
<evidence type="ECO:0000313" key="3">
    <source>
        <dbReference type="Proteomes" id="UP001374579"/>
    </source>
</evidence>
<feature type="compositionally biased region" description="Low complexity" evidence="1">
    <location>
        <begin position="150"/>
        <end position="161"/>
    </location>
</feature>
<feature type="compositionally biased region" description="Polar residues" evidence="1">
    <location>
        <begin position="620"/>
        <end position="630"/>
    </location>
</feature>
<dbReference type="InterPro" id="IPR033349">
    <property type="entry name" value="ATRIP"/>
</dbReference>
<feature type="region of interest" description="Disordered" evidence="1">
    <location>
        <begin position="233"/>
        <end position="257"/>
    </location>
</feature>
<feature type="region of interest" description="Disordered" evidence="1">
    <location>
        <begin position="59"/>
        <end position="188"/>
    </location>
</feature>
<dbReference type="PANTHER" id="PTHR28594">
    <property type="entry name" value="ATR-INTERACTING PROTEIN"/>
    <property type="match status" value="1"/>
</dbReference>
<keyword evidence="3" id="KW-1185">Reference proteome</keyword>
<feature type="region of interest" description="Disordered" evidence="1">
    <location>
        <begin position="1"/>
        <end position="39"/>
    </location>
</feature>
<organism evidence="2 3">
    <name type="scientific">Littorina saxatilis</name>
    <dbReference type="NCBI Taxonomy" id="31220"/>
    <lineage>
        <taxon>Eukaryota</taxon>
        <taxon>Metazoa</taxon>
        <taxon>Spiralia</taxon>
        <taxon>Lophotrochozoa</taxon>
        <taxon>Mollusca</taxon>
        <taxon>Gastropoda</taxon>
        <taxon>Caenogastropoda</taxon>
        <taxon>Littorinimorpha</taxon>
        <taxon>Littorinoidea</taxon>
        <taxon>Littorinidae</taxon>
        <taxon>Littorina</taxon>
    </lineage>
</organism>
<feature type="compositionally biased region" description="Polar residues" evidence="1">
    <location>
        <begin position="306"/>
        <end position="317"/>
    </location>
</feature>
<dbReference type="Proteomes" id="UP001374579">
    <property type="component" value="Unassembled WGS sequence"/>
</dbReference>
<name>A0AAN9BC39_9CAEN</name>
<dbReference type="PANTHER" id="PTHR28594:SF1">
    <property type="entry name" value="ATR-INTERACTING PROTEIN"/>
    <property type="match status" value="1"/>
</dbReference>
<feature type="compositionally biased region" description="Low complexity" evidence="1">
    <location>
        <begin position="88"/>
        <end position="99"/>
    </location>
</feature>
<feature type="compositionally biased region" description="Basic and acidic residues" evidence="1">
    <location>
        <begin position="1"/>
        <end position="25"/>
    </location>
</feature>
<feature type="compositionally biased region" description="Low complexity" evidence="1">
    <location>
        <begin position="294"/>
        <end position="305"/>
    </location>
</feature>
<sequence>MAHSSRDPHGGKRGASVRESEEGKQSKRRRLDNLEPDEMVDWDDSFEMTQQDLECLDVVASQAIGEPSTSKEQTGVESREADQTIEFETTLAAAPTEALSRPGFFQAPAPGATVRLKNRSSTSSSSDSTYPQSSASFRKTPSSDLSTAAGSLTSKTSSGHSSGERQSIGEITVVTPGTSTQNGAAGSGVTVTTLREELRKKVEEAQKALTELYAKDGEVKFLKDSLHKQEQELERLRAEREERKDSAEQNQKEKEKELKLEVERLQTQIQFKSQDCSELQQRCRTLENRLTHQSSPSPALPATSTGGVTMSQPQGSPDKSPKVRKVVSRANRTPEKGAFPSHQSFMAPTSPRKTALSTESRETMTTPDLQPGSLLQGLGRGRRRRLELNVPCQGGAQLVSQLLRCRIAGDGETDDNGILGLLQTLPSRLDLELLQYERDSTTARLSPVKKSRRHLSPGVSTAQQTQPTALKPIVDQVNFLLAAQGLQTLISSPQVDQPAPSTFQQAQPPEPSGALLLLPMLNDYISHYIDILTSGTAAVNVQSPNLSSGSVKSSSCESGSSLESVTSSLGMLLQQGAEYANSVETLTLSALHALHALVCVSSEVRSVCLRSRVGASLLQPATDTSSSTIETDQEKDKTNESGVEGDDEQSSASASSRNSSFVVSPAESLDSQSPRLQGLNLLLKVLRLASPSHESSGFKESIVEAALGVLLALAISSSEADVDRLHVVVLRGVLTECLQLEQKPCITLRALDLFSCLARSRAIVPFFCSRTDACTLLSLHLVSTRLLTACRGKQQVEPQMLQIISKVVDSVSSVVSHHRNGVHTLTGNSCRCSGQIIPSLVHAMFYLLRDYQASHSTDILGVLRKGMLLLHDISLRDPNFQQRHGQVHLHYTTLMSGLARIYKDSKDLLPHTEVSALEDLWEDVDLSDSGSQDSDQDEHIDAQ</sequence>
<feature type="region of interest" description="Disordered" evidence="1">
    <location>
        <begin position="288"/>
        <end position="355"/>
    </location>
</feature>
<dbReference type="GO" id="GO:0006281">
    <property type="term" value="P:DNA repair"/>
    <property type="evidence" value="ECO:0007669"/>
    <property type="project" value="TreeGrafter"/>
</dbReference>
<feature type="region of interest" description="Disordered" evidence="1">
    <location>
        <begin position="620"/>
        <end position="659"/>
    </location>
</feature>
<feature type="compositionally biased region" description="Polar residues" evidence="1">
    <location>
        <begin position="67"/>
        <end position="76"/>
    </location>
</feature>
<dbReference type="Gene3D" id="1.20.5.1700">
    <property type="match status" value="1"/>
</dbReference>
<feature type="region of interest" description="Disordered" evidence="1">
    <location>
        <begin position="442"/>
        <end position="466"/>
    </location>
</feature>
<evidence type="ECO:0008006" key="4">
    <source>
        <dbReference type="Google" id="ProtNLM"/>
    </source>
</evidence>
<reference evidence="2 3" key="1">
    <citation type="submission" date="2024-02" db="EMBL/GenBank/DDBJ databases">
        <title>Chromosome-scale genome assembly of the rough periwinkle Littorina saxatilis.</title>
        <authorList>
            <person name="De Jode A."/>
            <person name="Faria R."/>
            <person name="Formenti G."/>
            <person name="Sims Y."/>
            <person name="Smith T.P."/>
            <person name="Tracey A."/>
            <person name="Wood J.M.D."/>
            <person name="Zagrodzka Z.B."/>
            <person name="Johannesson K."/>
            <person name="Butlin R.K."/>
            <person name="Leder E.H."/>
        </authorList>
    </citation>
    <scope>NUCLEOTIDE SEQUENCE [LARGE SCALE GENOMIC DNA]</scope>
    <source>
        <strain evidence="2">Snail1</strain>
        <tissue evidence="2">Muscle</tissue>
    </source>
</reference>
<protein>
    <recommendedName>
        <fullName evidence="4">ATR-interacting protein</fullName>
    </recommendedName>
</protein>
<feature type="compositionally biased region" description="Polar residues" evidence="1">
    <location>
        <begin position="341"/>
        <end position="355"/>
    </location>
</feature>
<gene>
    <name evidence="2" type="ORF">V1264_020596</name>
</gene>
<feature type="compositionally biased region" description="Polar residues" evidence="1">
    <location>
        <begin position="175"/>
        <end position="188"/>
    </location>
</feature>
<comment type="caution">
    <text evidence="2">The sequence shown here is derived from an EMBL/GenBank/DDBJ whole genome shotgun (WGS) entry which is preliminary data.</text>
</comment>
<evidence type="ECO:0000256" key="1">
    <source>
        <dbReference type="SAM" id="MobiDB-lite"/>
    </source>
</evidence>
<feature type="compositionally biased region" description="Low complexity" evidence="1">
    <location>
        <begin position="120"/>
        <end position="136"/>
    </location>
</feature>
<feature type="compositionally biased region" description="Polar residues" evidence="1">
    <location>
        <begin position="137"/>
        <end position="149"/>
    </location>
</feature>
<dbReference type="AlphaFoldDB" id="A0AAN9BC39"/>
<dbReference type="EMBL" id="JBAMIC010000010">
    <property type="protein sequence ID" value="KAK7102366.1"/>
    <property type="molecule type" value="Genomic_DNA"/>
</dbReference>
<evidence type="ECO:0000313" key="2">
    <source>
        <dbReference type="EMBL" id="KAK7102366.1"/>
    </source>
</evidence>